<evidence type="ECO:0000259" key="1">
    <source>
        <dbReference type="Pfam" id="PF00144"/>
    </source>
</evidence>
<dbReference type="PANTHER" id="PTHR46825:SF7">
    <property type="entry name" value="D-ALANYL-D-ALANINE CARBOXYPEPTIDASE"/>
    <property type="match status" value="1"/>
</dbReference>
<reference evidence="2 3" key="1">
    <citation type="submission" date="2021-12" db="EMBL/GenBank/DDBJ databases">
        <title>Genome sequence of Kibdelosporangium philippinense ATCC 49844.</title>
        <authorList>
            <person name="Fedorov E.A."/>
            <person name="Omeragic M."/>
            <person name="Shalygina K.F."/>
            <person name="Maclea K.S."/>
        </authorList>
    </citation>
    <scope>NUCLEOTIDE SEQUENCE [LARGE SCALE GENOMIC DNA]</scope>
    <source>
        <strain evidence="2 3">ATCC 49844</strain>
    </source>
</reference>
<dbReference type="EMBL" id="JAJVCN010000001">
    <property type="protein sequence ID" value="MCE7003881.1"/>
    <property type="molecule type" value="Genomic_DNA"/>
</dbReference>
<feature type="domain" description="Beta-lactamase-related" evidence="1">
    <location>
        <begin position="3"/>
        <end position="233"/>
    </location>
</feature>
<dbReference type="RefSeq" id="WP_233725434.1">
    <property type="nucleotide sequence ID" value="NZ_JAJVCN010000001.1"/>
</dbReference>
<sequence length="260" mass="28492">MPSKAYTAATVPKLAAEGRSDIDDTVEQWLPGAMTDNGYDGSKVTIRQLLSNTSGLFATGIALEVQRRYTIRSAFAKHRFDVWQPSDVLELATSQPPIGAPGEKFRYSNGGFAFAAAIVEKVTGNAFESEVDRAVTEPLGLTNTFMRHREQTGYRGRHPRLFSKVFLAEGVRPEDVTPENWPSMMEDPALEPLDTTEVNTSWGWGAANAVAPLDELIQFFTAITTGTLLPRPSMRTCGTPCRPRARIGWPTPVTGWGSTI</sequence>
<dbReference type="InterPro" id="IPR012338">
    <property type="entry name" value="Beta-lactam/transpept-like"/>
</dbReference>
<keyword evidence="3" id="KW-1185">Reference proteome</keyword>
<name>A0ABS8ZB22_9PSEU</name>
<organism evidence="2 3">
    <name type="scientific">Kibdelosporangium philippinense</name>
    <dbReference type="NCBI Taxonomy" id="211113"/>
    <lineage>
        <taxon>Bacteria</taxon>
        <taxon>Bacillati</taxon>
        <taxon>Actinomycetota</taxon>
        <taxon>Actinomycetes</taxon>
        <taxon>Pseudonocardiales</taxon>
        <taxon>Pseudonocardiaceae</taxon>
        <taxon>Kibdelosporangium</taxon>
    </lineage>
</organism>
<proteinExistence type="predicted"/>
<dbReference type="SUPFAM" id="SSF56601">
    <property type="entry name" value="beta-lactamase/transpeptidase-like"/>
    <property type="match status" value="1"/>
</dbReference>
<accession>A0ABS8ZB22</accession>
<dbReference type="Proteomes" id="UP001521150">
    <property type="component" value="Unassembled WGS sequence"/>
</dbReference>
<dbReference type="PANTHER" id="PTHR46825">
    <property type="entry name" value="D-ALANYL-D-ALANINE-CARBOXYPEPTIDASE/ENDOPEPTIDASE AMPH"/>
    <property type="match status" value="1"/>
</dbReference>
<evidence type="ECO:0000313" key="3">
    <source>
        <dbReference type="Proteomes" id="UP001521150"/>
    </source>
</evidence>
<gene>
    <name evidence="2" type="ORF">LWC34_13735</name>
</gene>
<evidence type="ECO:0000313" key="2">
    <source>
        <dbReference type="EMBL" id="MCE7003881.1"/>
    </source>
</evidence>
<comment type="caution">
    <text evidence="2">The sequence shown here is derived from an EMBL/GenBank/DDBJ whole genome shotgun (WGS) entry which is preliminary data.</text>
</comment>
<dbReference type="InterPro" id="IPR001466">
    <property type="entry name" value="Beta-lactam-related"/>
</dbReference>
<dbReference type="Gene3D" id="3.40.710.10">
    <property type="entry name" value="DD-peptidase/beta-lactamase superfamily"/>
    <property type="match status" value="1"/>
</dbReference>
<protein>
    <submittedName>
        <fullName evidence="2">Beta-lactamase family protein</fullName>
    </submittedName>
</protein>
<dbReference type="Pfam" id="PF00144">
    <property type="entry name" value="Beta-lactamase"/>
    <property type="match status" value="1"/>
</dbReference>
<dbReference type="InterPro" id="IPR050491">
    <property type="entry name" value="AmpC-like"/>
</dbReference>